<name>A0A1A9B9V9_9ACTN</name>
<protein>
    <submittedName>
        <fullName evidence="2">Uncharacterized protein</fullName>
    </submittedName>
</protein>
<sequence length="67" mass="7107">MTVAADEQEKSATTDPVLFSSDGDPHHIVAQAGQPEEHLTSRYVPGDGESEPVGTDGQHPDPPRKDA</sequence>
<evidence type="ECO:0000313" key="2">
    <source>
        <dbReference type="EMBL" id="SBT65759.1"/>
    </source>
</evidence>
<reference evidence="3" key="1">
    <citation type="submission" date="2016-06" db="EMBL/GenBank/DDBJ databases">
        <authorList>
            <person name="Varghese N."/>
            <person name="Submissions Spin"/>
        </authorList>
    </citation>
    <scope>NUCLEOTIDE SEQUENCE [LARGE SCALE GENOMIC DNA]</scope>
    <source>
        <strain evidence="3">DSM 45794</strain>
    </source>
</reference>
<proteinExistence type="predicted"/>
<dbReference type="Proteomes" id="UP000199558">
    <property type="component" value="Unassembled WGS sequence"/>
</dbReference>
<dbReference type="OrthoDB" id="3395136at2"/>
<dbReference type="AlphaFoldDB" id="A0A1A9B9V9"/>
<evidence type="ECO:0000256" key="1">
    <source>
        <dbReference type="SAM" id="MobiDB-lite"/>
    </source>
</evidence>
<accession>A0A1A9B9V9</accession>
<gene>
    <name evidence="2" type="ORF">GA0070622_2766</name>
</gene>
<keyword evidence="3" id="KW-1185">Reference proteome</keyword>
<organism evidence="2 3">
    <name type="scientific">Micromonospora sediminicola</name>
    <dbReference type="NCBI Taxonomy" id="946078"/>
    <lineage>
        <taxon>Bacteria</taxon>
        <taxon>Bacillati</taxon>
        <taxon>Actinomycetota</taxon>
        <taxon>Actinomycetes</taxon>
        <taxon>Micromonosporales</taxon>
        <taxon>Micromonosporaceae</taxon>
        <taxon>Micromonospora</taxon>
    </lineage>
</organism>
<feature type="compositionally biased region" description="Basic and acidic residues" evidence="1">
    <location>
        <begin position="58"/>
        <end position="67"/>
    </location>
</feature>
<evidence type="ECO:0000313" key="3">
    <source>
        <dbReference type="Proteomes" id="UP000199558"/>
    </source>
</evidence>
<dbReference type="EMBL" id="FLRH01000003">
    <property type="protein sequence ID" value="SBT65759.1"/>
    <property type="molecule type" value="Genomic_DNA"/>
</dbReference>
<dbReference type="RefSeq" id="WP_091573654.1">
    <property type="nucleotide sequence ID" value="NZ_FLRH01000003.1"/>
</dbReference>
<feature type="region of interest" description="Disordered" evidence="1">
    <location>
        <begin position="1"/>
        <end position="67"/>
    </location>
</feature>